<evidence type="ECO:0000313" key="3">
    <source>
        <dbReference type="Proteomes" id="UP000319908"/>
    </source>
</evidence>
<feature type="transmembrane region" description="Helical" evidence="1">
    <location>
        <begin position="16"/>
        <end position="35"/>
    </location>
</feature>
<dbReference type="SUPFAM" id="SSF50939">
    <property type="entry name" value="Sialidases"/>
    <property type="match status" value="1"/>
</dbReference>
<organism evidence="2 3">
    <name type="scientific">Allorhodopirellula heiligendammensis</name>
    <dbReference type="NCBI Taxonomy" id="2714739"/>
    <lineage>
        <taxon>Bacteria</taxon>
        <taxon>Pseudomonadati</taxon>
        <taxon>Planctomycetota</taxon>
        <taxon>Planctomycetia</taxon>
        <taxon>Pirellulales</taxon>
        <taxon>Pirellulaceae</taxon>
        <taxon>Allorhodopirellula</taxon>
    </lineage>
</organism>
<keyword evidence="1" id="KW-1133">Transmembrane helix</keyword>
<evidence type="ECO:0000256" key="1">
    <source>
        <dbReference type="SAM" id="Phobius"/>
    </source>
</evidence>
<keyword evidence="1" id="KW-0812">Transmembrane</keyword>
<keyword evidence="3" id="KW-1185">Reference proteome</keyword>
<dbReference type="AlphaFoldDB" id="A0A5C6C5N4"/>
<protein>
    <recommendedName>
        <fullName evidence="4">BNR/Asp-box repeat protein</fullName>
    </recommendedName>
</protein>
<dbReference type="Gene3D" id="2.120.10.10">
    <property type="match status" value="1"/>
</dbReference>
<dbReference type="EMBL" id="SJPU01000001">
    <property type="protein sequence ID" value="TWU19950.1"/>
    <property type="molecule type" value="Genomic_DNA"/>
</dbReference>
<accession>A0A5C6C5N4</accession>
<keyword evidence="1" id="KW-0472">Membrane</keyword>
<proteinExistence type="predicted"/>
<evidence type="ECO:0008006" key="4">
    <source>
        <dbReference type="Google" id="ProtNLM"/>
    </source>
</evidence>
<name>A0A5C6C5N4_9BACT</name>
<dbReference type="CDD" id="cd15482">
    <property type="entry name" value="Sialidase_non-viral"/>
    <property type="match status" value="1"/>
</dbReference>
<evidence type="ECO:0000313" key="2">
    <source>
        <dbReference type="EMBL" id="TWU19950.1"/>
    </source>
</evidence>
<gene>
    <name evidence="2" type="ORF">Poly21_21290</name>
</gene>
<comment type="caution">
    <text evidence="2">The sequence shown here is derived from an EMBL/GenBank/DDBJ whole genome shotgun (WGS) entry which is preliminary data.</text>
</comment>
<dbReference type="InterPro" id="IPR036278">
    <property type="entry name" value="Sialidase_sf"/>
</dbReference>
<dbReference type="Proteomes" id="UP000319908">
    <property type="component" value="Unassembled WGS sequence"/>
</dbReference>
<sequence length="441" mass="48625">MTSVNAIKQYDHRRNAAVILVIAITFGWMIGDWGGSRRVSAEERTQVSDVAEAFPQVEVPGVVIDHSPASSGLYIGSPSIAILPNGAYVASHDFFGPKSGEHSSATTAIFRSEDRGRTWTLATHFKDAFWCNLFVHNGSLYLFGTTRHHGLLVIRRSDDGGITWTEPRDAETGVLTEAGEYHTSAVPVVAHSGRLWRAVEDASNGKKWGARYGAMMMSAPVDADLLRRESWTFSNVINRDPKWMEGRFEAFLEGNAVVSPAGHVVDIMRMHDGGQGGKAAIVRISRDGEQATFDPMRDTIEFPGGAKKFTIRFDPQSQAYWSLTNLVVPIARQAGGAAASIRNTLALVKSTDLKSWETKCILLYHPDTEKHAFQYPDWQFDGDDLIAAIRTAFDDGQGGAHRAHDANYLTFHRFIDFRTLEMSDSIVDITSLGLPSPPKLD</sequence>
<dbReference type="RefSeq" id="WP_302118338.1">
    <property type="nucleotide sequence ID" value="NZ_SJPU01000001.1"/>
</dbReference>
<reference evidence="2 3" key="1">
    <citation type="journal article" date="2020" name="Antonie Van Leeuwenhoek">
        <title>Rhodopirellula heiligendammensis sp. nov., Rhodopirellula pilleata sp. nov., and Rhodopirellula solitaria sp. nov. isolated from natural or artificial marine surfaces in Northern Germany and California, USA, and emended description of the genus Rhodopirellula.</title>
        <authorList>
            <person name="Kallscheuer N."/>
            <person name="Wiegand S."/>
            <person name="Jogler M."/>
            <person name="Boedeker C."/>
            <person name="Peeters S.H."/>
            <person name="Rast P."/>
            <person name="Heuer A."/>
            <person name="Jetten M.S.M."/>
            <person name="Rohde M."/>
            <person name="Jogler C."/>
        </authorList>
    </citation>
    <scope>NUCLEOTIDE SEQUENCE [LARGE SCALE GENOMIC DNA]</scope>
    <source>
        <strain evidence="2 3">Poly21</strain>
    </source>
</reference>